<accession>A0A3D4RHL5</accession>
<name>A0A3D4RHL5_9LACT</name>
<gene>
    <name evidence="4" type="ORF">ikelab_03090</name>
</gene>
<comment type="caution">
    <text evidence="4">The sequence shown here is derived from an EMBL/GenBank/DDBJ whole genome shotgun (WGS) entry which is preliminary data.</text>
</comment>
<evidence type="ECO:0000259" key="3">
    <source>
        <dbReference type="Pfam" id="PF00149"/>
    </source>
</evidence>
<evidence type="ECO:0000256" key="1">
    <source>
        <dbReference type="ARBA" id="ARBA00022723"/>
    </source>
</evidence>
<sequence length="291" mass="33380">MKSNKFSRDKIFELKDKVISLIPKSKTLKIVLGIVAFTLLIHLGHALTFDRMVQYKEIKFESQNWPKELNGYRIAFVSDIHLADEERLWRIRDHLNKKQTDLLLLGGDFFDYNRVLGKDLNILSEVRTTDGIFGVEGNHDKANELVPAMEKINITPLVNKGRYVRNNFFLAGVEDLWNGNPDIQEATKGAHSESFILLLSHNPDLSMKQDTQNIDLFLSGHTHGGQMNLFGFWSFGLDSRIISDYGTRFKSGWAKSRDNTPVFVSNGIGSYYPRVFARPQVIVFNMYHKPQ</sequence>
<dbReference type="AlphaFoldDB" id="A0A3D4RHL5"/>
<dbReference type="GO" id="GO:0016020">
    <property type="term" value="C:membrane"/>
    <property type="evidence" value="ECO:0007669"/>
    <property type="project" value="GOC"/>
</dbReference>
<evidence type="ECO:0000313" key="4">
    <source>
        <dbReference type="EMBL" id="GFO51034.1"/>
    </source>
</evidence>
<dbReference type="PANTHER" id="PTHR31302:SF31">
    <property type="entry name" value="PHOSPHODIESTERASE YAEI"/>
    <property type="match status" value="1"/>
</dbReference>
<evidence type="ECO:0000256" key="2">
    <source>
        <dbReference type="ARBA" id="ARBA00022801"/>
    </source>
</evidence>
<dbReference type="GO" id="GO:0008758">
    <property type="term" value="F:UDP-2,3-diacylglucosamine hydrolase activity"/>
    <property type="evidence" value="ECO:0007669"/>
    <property type="project" value="TreeGrafter"/>
</dbReference>
<proteinExistence type="predicted"/>
<keyword evidence="1" id="KW-0479">Metal-binding</keyword>
<dbReference type="GO" id="GO:0046872">
    <property type="term" value="F:metal ion binding"/>
    <property type="evidence" value="ECO:0007669"/>
    <property type="project" value="UniProtKB-KW"/>
</dbReference>
<protein>
    <submittedName>
        <fullName evidence="4">Phosphohydrolase</fullName>
    </submittedName>
</protein>
<dbReference type="PANTHER" id="PTHR31302">
    <property type="entry name" value="TRANSMEMBRANE PROTEIN WITH METALLOPHOSPHOESTERASE DOMAIN-RELATED"/>
    <property type="match status" value="1"/>
</dbReference>
<dbReference type="Pfam" id="PF00149">
    <property type="entry name" value="Metallophos"/>
    <property type="match status" value="1"/>
</dbReference>
<dbReference type="EMBL" id="BLXU01000001">
    <property type="protein sequence ID" value="GFO51034.1"/>
    <property type="molecule type" value="Genomic_DNA"/>
</dbReference>
<dbReference type="InterPro" id="IPR051158">
    <property type="entry name" value="Metallophosphoesterase_sf"/>
</dbReference>
<reference evidence="4 5" key="1">
    <citation type="submission" date="2020-06" db="EMBL/GenBank/DDBJ databases">
        <title>Draft genome sequence of Lactic acid bacteria from Okinawan-style tofu.</title>
        <authorList>
            <person name="Takara I."/>
            <person name="Ikematsu S."/>
        </authorList>
    </citation>
    <scope>NUCLEOTIDE SEQUENCE [LARGE SCALE GENOMIC DNA]</scope>
    <source>
        <strain evidence="5">lg38</strain>
    </source>
</reference>
<dbReference type="SUPFAM" id="SSF56300">
    <property type="entry name" value="Metallo-dependent phosphatases"/>
    <property type="match status" value="1"/>
</dbReference>
<feature type="domain" description="Calcineurin-like phosphoesterase" evidence="3">
    <location>
        <begin position="73"/>
        <end position="224"/>
    </location>
</feature>
<keyword evidence="2 4" id="KW-0378">Hydrolase</keyword>
<dbReference type="Gene3D" id="3.60.21.10">
    <property type="match status" value="1"/>
</dbReference>
<dbReference type="InterPro" id="IPR029052">
    <property type="entry name" value="Metallo-depent_PP-like"/>
</dbReference>
<organism evidence="4 5">
    <name type="scientific">Lactococcus garvieae</name>
    <dbReference type="NCBI Taxonomy" id="1363"/>
    <lineage>
        <taxon>Bacteria</taxon>
        <taxon>Bacillati</taxon>
        <taxon>Bacillota</taxon>
        <taxon>Bacilli</taxon>
        <taxon>Lactobacillales</taxon>
        <taxon>Streptococcaceae</taxon>
        <taxon>Lactococcus</taxon>
    </lineage>
</organism>
<dbReference type="CDD" id="cd07385">
    <property type="entry name" value="MPP_YkuE_C"/>
    <property type="match status" value="1"/>
</dbReference>
<dbReference type="RefSeq" id="WP_017370440.1">
    <property type="nucleotide sequence ID" value="NZ_BLXU01000001.1"/>
</dbReference>
<dbReference type="InterPro" id="IPR004843">
    <property type="entry name" value="Calcineurin-like_PHP"/>
</dbReference>
<dbReference type="GO" id="GO:0009245">
    <property type="term" value="P:lipid A biosynthetic process"/>
    <property type="evidence" value="ECO:0007669"/>
    <property type="project" value="TreeGrafter"/>
</dbReference>
<evidence type="ECO:0000313" key="5">
    <source>
        <dbReference type="Proteomes" id="UP000504756"/>
    </source>
</evidence>
<dbReference type="Proteomes" id="UP000504756">
    <property type="component" value="Unassembled WGS sequence"/>
</dbReference>